<dbReference type="Pfam" id="PF01535">
    <property type="entry name" value="PPR"/>
    <property type="match status" value="7"/>
</dbReference>
<feature type="repeat" description="PPR" evidence="2">
    <location>
        <begin position="346"/>
        <end position="380"/>
    </location>
</feature>
<comment type="caution">
    <text evidence="4">The sequence shown here is derived from an EMBL/GenBank/DDBJ whole genome shotgun (WGS) entry which is preliminary data.</text>
</comment>
<dbReference type="Pfam" id="PF20431">
    <property type="entry name" value="E_motif"/>
    <property type="match status" value="1"/>
</dbReference>
<dbReference type="NCBIfam" id="TIGR00756">
    <property type="entry name" value="PPR"/>
    <property type="match status" value="5"/>
</dbReference>
<protein>
    <recommendedName>
        <fullName evidence="3">DYW domain-containing protein</fullName>
    </recommendedName>
</protein>
<accession>A0A9Q0KHB3</accession>
<feature type="repeat" description="PPR" evidence="2">
    <location>
        <begin position="183"/>
        <end position="217"/>
    </location>
</feature>
<dbReference type="FunFam" id="1.25.40.10:FF:000366">
    <property type="entry name" value="Pentatricopeptide (PPR) repeat-containing protein"/>
    <property type="match status" value="1"/>
</dbReference>
<dbReference type="PROSITE" id="PS51375">
    <property type="entry name" value="PPR"/>
    <property type="match status" value="5"/>
</dbReference>
<feature type="repeat" description="PPR" evidence="2">
    <location>
        <begin position="284"/>
        <end position="318"/>
    </location>
</feature>
<evidence type="ECO:0000256" key="1">
    <source>
        <dbReference type="ARBA" id="ARBA00022737"/>
    </source>
</evidence>
<dbReference type="OrthoDB" id="330671at2759"/>
<dbReference type="Pfam" id="PF14432">
    <property type="entry name" value="DYW_deaminase"/>
    <property type="match status" value="1"/>
</dbReference>
<evidence type="ECO:0000256" key="2">
    <source>
        <dbReference type="PROSITE-ProRule" id="PRU00708"/>
    </source>
</evidence>
<dbReference type="FunFam" id="1.25.40.10:FF:000031">
    <property type="entry name" value="Pentatricopeptide repeat-containing protein mitochondrial"/>
    <property type="match status" value="1"/>
</dbReference>
<feature type="domain" description="DYW" evidence="3">
    <location>
        <begin position="661"/>
        <end position="753"/>
    </location>
</feature>
<dbReference type="InterPro" id="IPR011990">
    <property type="entry name" value="TPR-like_helical_dom_sf"/>
</dbReference>
<reference evidence="4" key="1">
    <citation type="journal article" date="2023" name="Plant J.">
        <title>The genome of the king protea, Protea cynaroides.</title>
        <authorList>
            <person name="Chang J."/>
            <person name="Duong T.A."/>
            <person name="Schoeman C."/>
            <person name="Ma X."/>
            <person name="Roodt D."/>
            <person name="Barker N."/>
            <person name="Li Z."/>
            <person name="Van de Peer Y."/>
            <person name="Mizrachi E."/>
        </authorList>
    </citation>
    <scope>NUCLEOTIDE SEQUENCE</scope>
    <source>
        <tissue evidence="4">Young leaves</tissue>
    </source>
</reference>
<dbReference type="GO" id="GO:0009451">
    <property type="term" value="P:RNA modification"/>
    <property type="evidence" value="ECO:0007669"/>
    <property type="project" value="InterPro"/>
</dbReference>
<dbReference type="Gene3D" id="1.25.40.10">
    <property type="entry name" value="Tetratricopeptide repeat domain"/>
    <property type="match status" value="5"/>
</dbReference>
<keyword evidence="1" id="KW-0677">Repeat</keyword>
<dbReference type="InterPro" id="IPR032867">
    <property type="entry name" value="DYW_dom"/>
</dbReference>
<dbReference type="InterPro" id="IPR002885">
    <property type="entry name" value="PPR_rpt"/>
</dbReference>
<dbReference type="Proteomes" id="UP001141806">
    <property type="component" value="Unassembled WGS sequence"/>
</dbReference>
<dbReference type="GO" id="GO:0008270">
    <property type="term" value="F:zinc ion binding"/>
    <property type="evidence" value="ECO:0007669"/>
    <property type="project" value="InterPro"/>
</dbReference>
<dbReference type="EMBL" id="JAMYWD010000005">
    <property type="protein sequence ID" value="KAJ4970306.1"/>
    <property type="molecule type" value="Genomic_DNA"/>
</dbReference>
<feature type="repeat" description="PPR" evidence="2">
    <location>
        <begin position="446"/>
        <end position="480"/>
    </location>
</feature>
<evidence type="ECO:0000313" key="4">
    <source>
        <dbReference type="EMBL" id="KAJ4970306.1"/>
    </source>
</evidence>
<keyword evidence="5" id="KW-1185">Reference proteome</keyword>
<feature type="repeat" description="PPR" evidence="2">
    <location>
        <begin position="82"/>
        <end position="116"/>
    </location>
</feature>
<sequence>MLQSTMRSTTITKLLKLSSSHLFLMKNCSDMKELMKFQCQFITNGLSNETIFLSALLSFSAISAAGDLGYARFVFNHIDSPNMFMFNTMIRGYAWSAMPHEAISLYIQMLRCGLIPNKYTFPVLIKASSRIKDPIGGEAIHSSTIKYGYGSDVYVLNSLMNMYENIGLSDAIINLFGEISEPDVVSWNVVIDNFAQRGCLNEALTAFTEMCCSGVEPNAVTVLGLISACSKSQNLYLGKLIHGYVMKKDLQITPNIENSLLDMYVKLGDVDSARRQFNRMPEKSIISWTSMIDGLVRNGEVENARLLFDQIPSRDTTSWNTMLNGYIKAGDMISAEQHFNVIPERDLVSWNSIIVGFVQNKRYVNALFLFREIQVSGVKPDRVTLVSVLSVSGFIGALDHGSVIHSYMEKQNVREEEVEVALMDMYCKCGAPQEAVKVLHGMIRKTVLAWSAMIVGLAMNSLARDALDFFSQMQNAGINPNEITFIGVLCACSYAGLVEQGRWFFNAMEQVYAIQPRCEHYGCMVDILGRAGLLSEAEMLIQSMPMIPNAGVWGALLGACKLHGEVLMAERVAKILTEIDPYHLGRYVLLSNIYASQKRWQDVENVRKMMKAHGIRKKPGFSLIELRGEMHQFLAGDTSHPDTQQIYFAWEEIGKRLKDAGYRPDISQVLFDIDDEEKENAISYHSEKLAIALGFLRGVPRSVIRVVTNLRMCCDCHSAAKSISKVFDREIIIRDRNRFHHFRGGSCSCMDYW</sequence>
<dbReference type="InterPro" id="IPR046960">
    <property type="entry name" value="PPR_At4g14850-like_plant"/>
</dbReference>
<dbReference type="GO" id="GO:0003723">
    <property type="term" value="F:RNA binding"/>
    <property type="evidence" value="ECO:0007669"/>
    <property type="project" value="InterPro"/>
</dbReference>
<gene>
    <name evidence="4" type="ORF">NE237_003405</name>
</gene>
<name>A0A9Q0KHB3_9MAGN</name>
<organism evidence="4 5">
    <name type="scientific">Protea cynaroides</name>
    <dbReference type="NCBI Taxonomy" id="273540"/>
    <lineage>
        <taxon>Eukaryota</taxon>
        <taxon>Viridiplantae</taxon>
        <taxon>Streptophyta</taxon>
        <taxon>Embryophyta</taxon>
        <taxon>Tracheophyta</taxon>
        <taxon>Spermatophyta</taxon>
        <taxon>Magnoliopsida</taxon>
        <taxon>Proteales</taxon>
        <taxon>Proteaceae</taxon>
        <taxon>Protea</taxon>
    </lineage>
</organism>
<dbReference type="AlphaFoldDB" id="A0A9Q0KHB3"/>
<dbReference type="FunFam" id="1.25.40.10:FF:000470">
    <property type="entry name" value="Pentatricopeptide repeat-containing protein At5g66520"/>
    <property type="match status" value="1"/>
</dbReference>
<dbReference type="InterPro" id="IPR046848">
    <property type="entry name" value="E_motif"/>
</dbReference>
<proteinExistence type="predicted"/>
<dbReference type="PANTHER" id="PTHR47926:SF436">
    <property type="entry name" value="PENTATRICOPEPTIDE REPEAT-CONTAINING PROTEIN ELI1, CHLOROPLASTIC-LIKE ISOFORM X2"/>
    <property type="match status" value="1"/>
</dbReference>
<dbReference type="Pfam" id="PF13041">
    <property type="entry name" value="PPR_2"/>
    <property type="match status" value="2"/>
</dbReference>
<dbReference type="PANTHER" id="PTHR47926">
    <property type="entry name" value="PENTATRICOPEPTIDE REPEAT-CONTAINING PROTEIN"/>
    <property type="match status" value="1"/>
</dbReference>
<evidence type="ECO:0000313" key="5">
    <source>
        <dbReference type="Proteomes" id="UP001141806"/>
    </source>
</evidence>
<evidence type="ECO:0000259" key="3">
    <source>
        <dbReference type="Pfam" id="PF14432"/>
    </source>
</evidence>